<reference evidence="1 2" key="1">
    <citation type="submission" date="2024-04" db="EMBL/GenBank/DDBJ databases">
        <title>Bacillus oryzaecorticis sp. nov., a moderately halophilic bacterium isolated from rice husks.</title>
        <authorList>
            <person name="Zhu H.-S."/>
        </authorList>
    </citation>
    <scope>NUCLEOTIDE SEQUENCE [LARGE SCALE GENOMIC DNA]</scope>
    <source>
        <strain evidence="1 2">ZC255</strain>
    </source>
</reference>
<sequence length="101" mass="11351">MKKWIGLVSVLVLIFIMLHSTPHLALRTKVFLMGYPAAALASSIVDDEFHNDRDKDAITALNANIYTLTDPPVEKATQGQLRNYLVRKVGFLHFAEYYGEG</sequence>
<accession>A0ABU9K6X7</accession>
<name>A0ABU9K6X7_9BACI</name>
<dbReference type="EMBL" id="JBBYAF010000007">
    <property type="protein sequence ID" value="MEL3971747.1"/>
    <property type="molecule type" value="Genomic_DNA"/>
</dbReference>
<evidence type="ECO:0000313" key="1">
    <source>
        <dbReference type="EMBL" id="MEL3971747.1"/>
    </source>
</evidence>
<gene>
    <name evidence="1" type="ORF">AAEO50_05575</name>
</gene>
<dbReference type="RefSeq" id="WP_341981342.1">
    <property type="nucleotide sequence ID" value="NZ_JBBYAF010000007.1"/>
</dbReference>
<dbReference type="Proteomes" id="UP001389717">
    <property type="component" value="Unassembled WGS sequence"/>
</dbReference>
<organism evidence="1 2">
    <name type="scientific">Rossellomorea oryzaecorticis</name>
    <dbReference type="NCBI Taxonomy" id="1396505"/>
    <lineage>
        <taxon>Bacteria</taxon>
        <taxon>Bacillati</taxon>
        <taxon>Bacillota</taxon>
        <taxon>Bacilli</taxon>
        <taxon>Bacillales</taxon>
        <taxon>Bacillaceae</taxon>
        <taxon>Rossellomorea</taxon>
    </lineage>
</organism>
<comment type="caution">
    <text evidence="1">The sequence shown here is derived from an EMBL/GenBank/DDBJ whole genome shotgun (WGS) entry which is preliminary data.</text>
</comment>
<keyword evidence="2" id="KW-1185">Reference proteome</keyword>
<proteinExistence type="predicted"/>
<evidence type="ECO:0000313" key="2">
    <source>
        <dbReference type="Proteomes" id="UP001389717"/>
    </source>
</evidence>
<protein>
    <submittedName>
        <fullName evidence="1">Uncharacterized protein</fullName>
    </submittedName>
</protein>